<protein>
    <submittedName>
        <fullName evidence="1">Uncharacterized protein</fullName>
    </submittedName>
</protein>
<organism evidence="1 2">
    <name type="scientific">Colocasia esculenta</name>
    <name type="common">Wild taro</name>
    <name type="synonym">Arum esculentum</name>
    <dbReference type="NCBI Taxonomy" id="4460"/>
    <lineage>
        <taxon>Eukaryota</taxon>
        <taxon>Viridiplantae</taxon>
        <taxon>Streptophyta</taxon>
        <taxon>Embryophyta</taxon>
        <taxon>Tracheophyta</taxon>
        <taxon>Spermatophyta</taxon>
        <taxon>Magnoliopsida</taxon>
        <taxon>Liliopsida</taxon>
        <taxon>Araceae</taxon>
        <taxon>Aroideae</taxon>
        <taxon>Colocasieae</taxon>
        <taxon>Colocasia</taxon>
    </lineage>
</organism>
<evidence type="ECO:0000313" key="1">
    <source>
        <dbReference type="EMBL" id="MQL87746.1"/>
    </source>
</evidence>
<dbReference type="AlphaFoldDB" id="A0A843UYF7"/>
<reference evidence="1" key="1">
    <citation type="submission" date="2017-07" db="EMBL/GenBank/DDBJ databases">
        <title>Taro Niue Genome Assembly and Annotation.</title>
        <authorList>
            <person name="Atibalentja N."/>
            <person name="Keating K."/>
            <person name="Fields C.J."/>
        </authorList>
    </citation>
    <scope>NUCLEOTIDE SEQUENCE</scope>
    <source>
        <strain evidence="1">Niue_2</strain>
        <tissue evidence="1">Leaf</tissue>
    </source>
</reference>
<dbReference type="Proteomes" id="UP000652761">
    <property type="component" value="Unassembled WGS sequence"/>
</dbReference>
<name>A0A843UYF7_COLES</name>
<accession>A0A843UYF7</accession>
<gene>
    <name evidence="1" type="ORF">Taro_020291</name>
</gene>
<keyword evidence="2" id="KW-1185">Reference proteome</keyword>
<dbReference type="EMBL" id="NMUH01001001">
    <property type="protein sequence ID" value="MQL87746.1"/>
    <property type="molecule type" value="Genomic_DNA"/>
</dbReference>
<proteinExistence type="predicted"/>
<comment type="caution">
    <text evidence="1">The sequence shown here is derived from an EMBL/GenBank/DDBJ whole genome shotgun (WGS) entry which is preliminary data.</text>
</comment>
<sequence length="141" mass="15580">MTLKQANTSPIHLYPTLDLAEAWRTKGRRLGTRRAKRRGLEQGDFVFSTLLQTLGSLQREKVGEVQWLWTFRVAVVLGGRGVDANLRILQLPTGTEGWLDDRRMGGVAELREESSWRGAILVGARGGFGVNQEIAGGSSVF</sequence>
<evidence type="ECO:0000313" key="2">
    <source>
        <dbReference type="Proteomes" id="UP000652761"/>
    </source>
</evidence>